<proteinExistence type="predicted"/>
<dbReference type="Proteomes" id="UP001234297">
    <property type="component" value="Chromosome 7"/>
</dbReference>
<accession>A0ACC2LE54</accession>
<evidence type="ECO:0000313" key="2">
    <source>
        <dbReference type="Proteomes" id="UP001234297"/>
    </source>
</evidence>
<protein>
    <submittedName>
        <fullName evidence="1">Uncharacterized protein</fullName>
    </submittedName>
</protein>
<evidence type="ECO:0000313" key="1">
    <source>
        <dbReference type="EMBL" id="KAJ8631363.1"/>
    </source>
</evidence>
<comment type="caution">
    <text evidence="1">The sequence shown here is derived from an EMBL/GenBank/DDBJ whole genome shotgun (WGS) entry which is preliminary data.</text>
</comment>
<keyword evidence="2" id="KW-1185">Reference proteome</keyword>
<sequence>MDGAISKSIVGCNGSIIERMARIHHPDYTEIKPSKKLFPTKIRHVVIDTVSAYAKCPVDVSIDKPQSLPEKKKTAAIAGVLLLPRSPSQPSPDAAVRRRSHRRGSVADCRRERKKKKQTILTQNDHPPSIPARPPSPPFRRRAVVAASQSGYQPAVAAEEEDRELG</sequence>
<name>A0ACC2LE54_PERAE</name>
<dbReference type="EMBL" id="CM056815">
    <property type="protein sequence ID" value="KAJ8631363.1"/>
    <property type="molecule type" value="Genomic_DNA"/>
</dbReference>
<organism evidence="1 2">
    <name type="scientific">Persea americana</name>
    <name type="common">Avocado</name>
    <dbReference type="NCBI Taxonomy" id="3435"/>
    <lineage>
        <taxon>Eukaryota</taxon>
        <taxon>Viridiplantae</taxon>
        <taxon>Streptophyta</taxon>
        <taxon>Embryophyta</taxon>
        <taxon>Tracheophyta</taxon>
        <taxon>Spermatophyta</taxon>
        <taxon>Magnoliopsida</taxon>
        <taxon>Magnoliidae</taxon>
        <taxon>Laurales</taxon>
        <taxon>Lauraceae</taxon>
        <taxon>Persea</taxon>
    </lineage>
</organism>
<gene>
    <name evidence="1" type="ORF">MRB53_024686</name>
</gene>
<reference evidence="1 2" key="1">
    <citation type="journal article" date="2022" name="Hortic Res">
        <title>A haplotype resolved chromosomal level avocado genome allows analysis of novel avocado genes.</title>
        <authorList>
            <person name="Nath O."/>
            <person name="Fletcher S.J."/>
            <person name="Hayward A."/>
            <person name="Shaw L.M."/>
            <person name="Masouleh A.K."/>
            <person name="Furtado A."/>
            <person name="Henry R.J."/>
            <person name="Mitter N."/>
        </authorList>
    </citation>
    <scope>NUCLEOTIDE SEQUENCE [LARGE SCALE GENOMIC DNA]</scope>
    <source>
        <strain evidence="2">cv. Hass</strain>
    </source>
</reference>